<dbReference type="eggNOG" id="COG3081">
    <property type="taxonomic scope" value="Bacteria"/>
</dbReference>
<name>E6U8W8_ETHHY</name>
<reference evidence="1 2" key="1">
    <citation type="submission" date="2010-12" db="EMBL/GenBank/DDBJ databases">
        <title>Complete sequence of Ethanoligenens harbinense YUAN-3.</title>
        <authorList>
            <person name="Lucas S."/>
            <person name="Copeland A."/>
            <person name="Lapidus A."/>
            <person name="Cheng J.-F."/>
            <person name="Bruce D."/>
            <person name="Goodwin L."/>
            <person name="Pitluck S."/>
            <person name="Chertkov O."/>
            <person name="Misra M."/>
            <person name="Detter J.C."/>
            <person name="Han C."/>
            <person name="Tapia R."/>
            <person name="Land M."/>
            <person name="Hauser L."/>
            <person name="Jeffries C."/>
            <person name="Kyrpides N."/>
            <person name="Ivanova N."/>
            <person name="Mikhailova N."/>
            <person name="Wang A."/>
            <person name="Mouttaki H."/>
            <person name="He Z."/>
            <person name="Zhou J."/>
            <person name="Hemme C.L."/>
            <person name="Woyke T."/>
        </authorList>
    </citation>
    <scope>NUCLEOTIDE SEQUENCE [LARGE SCALE GENOMIC DNA]</scope>
    <source>
        <strain evidence="2">DSM 18485 / JCM 12961 / CGMCC 1.5033 / YUAN-3</strain>
    </source>
</reference>
<dbReference type="HOGENOM" id="CLU_069338_0_0_9"/>
<dbReference type="GO" id="GO:0009295">
    <property type="term" value="C:nucleoid"/>
    <property type="evidence" value="ECO:0007669"/>
    <property type="project" value="InterPro"/>
</dbReference>
<organism evidence="1 2">
    <name type="scientific">Ethanoligenens harbinense (strain DSM 18485 / JCM 12961 / CGMCC 1.5033 / YUAN-3)</name>
    <dbReference type="NCBI Taxonomy" id="663278"/>
    <lineage>
        <taxon>Bacteria</taxon>
        <taxon>Bacillati</taxon>
        <taxon>Bacillota</taxon>
        <taxon>Clostridia</taxon>
        <taxon>Eubacteriales</taxon>
        <taxon>Oscillospiraceae</taxon>
        <taxon>Ethanoligenens</taxon>
    </lineage>
</organism>
<accession>E6U8W8</accession>
<protein>
    <recommendedName>
        <fullName evidence="3">Nucleoid-associated protein</fullName>
    </recommendedName>
</protein>
<dbReference type="RefSeq" id="WP_013485558.1">
    <property type="nucleotide sequence ID" value="NC_014828.1"/>
</dbReference>
<dbReference type="Proteomes" id="UP000001551">
    <property type="component" value="Chromosome"/>
</dbReference>
<gene>
    <name evidence="1" type="ordered locus">Ethha_1669</name>
</gene>
<sequence length="329" mass="37687">MDITISSAILHVLDTNITMPVLSDNCLAIENYNICDYLKNHIQKCIDDDASKKCIFREHSQFLKVLDGLSDQFVAKTQYIATEYFKIMLRNPLIPHADLVCILWNDQTNDTYFSVLKMNYRDGYIHHYQKVNSQQALSIIPQQTLLPSPASRIEEAFTVNCSTHEILLSEKKYEIDGVKDFYLSTYILDCQSNVSEREKFTALKKAVIKISKEIPNDKGNMEREITSKINKQIINNNEVDINELCQEIYYQYPQIAQSLEDTLKDKSIKNTDTIKVSKATIKRLEKQSVKTSDGIEIKIPVALYQDGDAIEFINNPDGTISLLVKNVLL</sequence>
<dbReference type="KEGG" id="eha:Ethha_1669"/>
<keyword evidence="2" id="KW-1185">Reference proteome</keyword>
<dbReference type="EMBL" id="CP002400">
    <property type="protein sequence ID" value="ADU27203.1"/>
    <property type="molecule type" value="Genomic_DNA"/>
</dbReference>
<dbReference type="Pfam" id="PF04245">
    <property type="entry name" value="NA37"/>
    <property type="match status" value="1"/>
</dbReference>
<dbReference type="InterPro" id="IPR007358">
    <property type="entry name" value="Nucleoid_associated_NdpA"/>
</dbReference>
<evidence type="ECO:0000313" key="1">
    <source>
        <dbReference type="EMBL" id="ADU27203.1"/>
    </source>
</evidence>
<evidence type="ECO:0000313" key="2">
    <source>
        <dbReference type="Proteomes" id="UP000001551"/>
    </source>
</evidence>
<evidence type="ECO:0008006" key="3">
    <source>
        <dbReference type="Google" id="ProtNLM"/>
    </source>
</evidence>
<proteinExistence type="predicted"/>
<dbReference type="AlphaFoldDB" id="E6U8W8"/>